<dbReference type="InterPro" id="IPR037058">
    <property type="entry name" value="Falgellar_hook_FlgE_sf"/>
</dbReference>
<dbReference type="Pfam" id="PF00460">
    <property type="entry name" value="Flg_bb_rod"/>
    <property type="match status" value="1"/>
</dbReference>
<dbReference type="GO" id="GO:0005829">
    <property type="term" value="C:cytosol"/>
    <property type="evidence" value="ECO:0007669"/>
    <property type="project" value="TreeGrafter"/>
</dbReference>
<keyword evidence="11" id="KW-0282">Flagellum</keyword>
<comment type="subcellular location">
    <subcellularLocation>
        <location evidence="1 5">Bacterial flagellum basal body</location>
    </subcellularLocation>
</comment>
<keyword evidence="12" id="KW-1185">Reference proteome</keyword>
<dbReference type="InterPro" id="IPR020013">
    <property type="entry name" value="Flagellar_FlgE/F/G"/>
</dbReference>
<evidence type="ECO:0000256" key="1">
    <source>
        <dbReference type="ARBA" id="ARBA00004117"/>
    </source>
</evidence>
<evidence type="ECO:0000256" key="3">
    <source>
        <dbReference type="ARBA" id="ARBA00019015"/>
    </source>
</evidence>
<sequence>MSIYGAMYSGVSGLSAQSNAMGIISDNISNVNTVGYKGSTASFQTMVTQAATKTTYTPGGVGSRPLQGVDLQGLLQGTSNATDLAISGNGMFVVNESANPNVGDDMMFTRAGEFRPDENGDLRNAAGFYLQGWPIDDDGNLPAGQQAIGSVQTVNVSNLNGLPRPTTEMSIGANLPSSQDPTDPAPHHTSTATIFDSLGASHDITFDFTKTAANDWTVRASSPDIDFGGGLGATVNVTNAVFDGTGAPTTDLVQTLTIAGFAPGNGAATGQDVEIDLGGAGEFGGLTNFNSEFTGFTELNQNGLKFGNFTGTTVSEEGVVTAVFDNGRRKDIYQLPIAMFSNFNGLEERSGNAYLQTGESGDFLLTEAGTGGSGTVAPSALEQSTVDLAEEFTRMITTQRAYSASTKVITTSDEMLQELTQAVR</sequence>
<dbReference type="InterPro" id="IPR019776">
    <property type="entry name" value="Flagellar_basal_body_rod_CS"/>
</dbReference>
<evidence type="ECO:0000313" key="11">
    <source>
        <dbReference type="EMBL" id="MBK1697702.1"/>
    </source>
</evidence>
<comment type="function">
    <text evidence="5">A flexible structure which links the flagellar filament to the drive apparatus in the basal body.</text>
</comment>
<dbReference type="AlphaFoldDB" id="A0A934QJ20"/>
<dbReference type="NCBIfam" id="TIGR03506">
    <property type="entry name" value="FlgEFG_subfam"/>
    <property type="match status" value="1"/>
</dbReference>
<dbReference type="GO" id="GO:0009425">
    <property type="term" value="C:bacterial-type flagellum basal body"/>
    <property type="evidence" value="ECO:0007669"/>
    <property type="project" value="UniProtKB-SubCell"/>
</dbReference>
<dbReference type="Pfam" id="PF06429">
    <property type="entry name" value="Flg_bbr_C"/>
    <property type="match status" value="1"/>
</dbReference>
<dbReference type="SUPFAM" id="SSF117143">
    <property type="entry name" value="Flagellar hook protein flgE"/>
    <property type="match status" value="1"/>
</dbReference>
<evidence type="ECO:0000313" key="12">
    <source>
        <dbReference type="Proteomes" id="UP000778970"/>
    </source>
</evidence>
<evidence type="ECO:0000256" key="5">
    <source>
        <dbReference type="RuleBase" id="RU362116"/>
    </source>
</evidence>
<reference evidence="11" key="2">
    <citation type="journal article" date="2020" name="Microorganisms">
        <title>Osmotic Adaptation and Compatible Solute Biosynthesis of Phototrophic Bacteria as Revealed from Genome Analyses.</title>
        <authorList>
            <person name="Imhoff J.F."/>
            <person name="Rahn T."/>
            <person name="Kunzel S."/>
            <person name="Keller A."/>
            <person name="Neulinger S.C."/>
        </authorList>
    </citation>
    <scope>NUCLEOTIDE SEQUENCE</scope>
    <source>
        <strain evidence="11">DSM 9154</strain>
    </source>
</reference>
<keyword evidence="11" id="KW-0969">Cilium</keyword>
<feature type="domain" description="Flagellar basal body rod protein N-terminal" evidence="7">
    <location>
        <begin position="7"/>
        <end position="37"/>
    </location>
</feature>
<dbReference type="GO" id="GO:0071978">
    <property type="term" value="P:bacterial-type flagellum-dependent swarming motility"/>
    <property type="evidence" value="ECO:0007669"/>
    <property type="project" value="TreeGrafter"/>
</dbReference>
<evidence type="ECO:0000259" key="10">
    <source>
        <dbReference type="Pfam" id="PF22692"/>
    </source>
</evidence>
<dbReference type="InterPro" id="IPR010930">
    <property type="entry name" value="Flg_bb/hook_C_dom"/>
</dbReference>
<feature type="region of interest" description="Disordered" evidence="6">
    <location>
        <begin position="166"/>
        <end position="190"/>
    </location>
</feature>
<dbReference type="Proteomes" id="UP000778970">
    <property type="component" value="Unassembled WGS sequence"/>
</dbReference>
<dbReference type="Gene3D" id="2.60.98.20">
    <property type="entry name" value="Flagellar hook protein FlgE"/>
    <property type="match status" value="1"/>
</dbReference>
<gene>
    <name evidence="11" type="ORF">CKO21_10655</name>
</gene>
<dbReference type="InterPro" id="IPR011491">
    <property type="entry name" value="FlgE_D2"/>
</dbReference>
<comment type="caution">
    <text evidence="11">The sequence shown here is derived from an EMBL/GenBank/DDBJ whole genome shotgun (WGS) entry which is preliminary data.</text>
</comment>
<dbReference type="PROSITE" id="PS00588">
    <property type="entry name" value="FLAGELLA_BB_ROD"/>
    <property type="match status" value="1"/>
</dbReference>
<protein>
    <recommendedName>
        <fullName evidence="3 5">Flagellar hook protein FlgE</fullName>
    </recommendedName>
</protein>
<name>A0A934QJ20_9PROT</name>
<feature type="domain" description="Flagellar basal-body/hook protein C-terminal" evidence="8">
    <location>
        <begin position="379"/>
        <end position="421"/>
    </location>
</feature>
<evidence type="ECO:0000259" key="9">
    <source>
        <dbReference type="Pfam" id="PF07559"/>
    </source>
</evidence>
<dbReference type="GO" id="GO:0009424">
    <property type="term" value="C:bacterial-type flagellum hook"/>
    <property type="evidence" value="ECO:0007669"/>
    <property type="project" value="TreeGrafter"/>
</dbReference>
<dbReference type="RefSeq" id="WP_027289068.1">
    <property type="nucleotide sequence ID" value="NZ_NRRE01000026.1"/>
</dbReference>
<evidence type="ECO:0000259" key="8">
    <source>
        <dbReference type="Pfam" id="PF06429"/>
    </source>
</evidence>
<evidence type="ECO:0000256" key="6">
    <source>
        <dbReference type="SAM" id="MobiDB-lite"/>
    </source>
</evidence>
<accession>A0A934QJ20</accession>
<organism evidence="11 12">
    <name type="scientific">Rhodovibrio salinarum</name>
    <dbReference type="NCBI Taxonomy" id="1087"/>
    <lineage>
        <taxon>Bacteria</taxon>
        <taxon>Pseudomonadati</taxon>
        <taxon>Pseudomonadota</taxon>
        <taxon>Alphaproteobacteria</taxon>
        <taxon>Rhodospirillales</taxon>
        <taxon>Rhodovibrionaceae</taxon>
        <taxon>Rhodovibrio</taxon>
    </lineage>
</organism>
<evidence type="ECO:0000259" key="7">
    <source>
        <dbReference type="Pfam" id="PF00460"/>
    </source>
</evidence>
<keyword evidence="11" id="KW-0966">Cell projection</keyword>
<evidence type="ECO:0000256" key="4">
    <source>
        <dbReference type="ARBA" id="ARBA00023143"/>
    </source>
</evidence>
<dbReference type="InterPro" id="IPR053967">
    <property type="entry name" value="LlgE_F_G-like_D1"/>
</dbReference>
<dbReference type="EMBL" id="NRRE01000026">
    <property type="protein sequence ID" value="MBK1697702.1"/>
    <property type="molecule type" value="Genomic_DNA"/>
</dbReference>
<dbReference type="Pfam" id="PF22692">
    <property type="entry name" value="LlgE_F_G_D1"/>
    <property type="match status" value="1"/>
</dbReference>
<feature type="domain" description="Flagellar hook protein FlgE/F/G-like D1" evidence="10">
    <location>
        <begin position="85"/>
        <end position="145"/>
    </location>
</feature>
<dbReference type="PANTHER" id="PTHR30435">
    <property type="entry name" value="FLAGELLAR PROTEIN"/>
    <property type="match status" value="1"/>
</dbReference>
<evidence type="ECO:0000256" key="2">
    <source>
        <dbReference type="ARBA" id="ARBA00009677"/>
    </source>
</evidence>
<dbReference type="Pfam" id="PF07559">
    <property type="entry name" value="FlgE_D2"/>
    <property type="match status" value="1"/>
</dbReference>
<proteinExistence type="inferred from homology"/>
<comment type="similarity">
    <text evidence="2 5">Belongs to the flagella basal body rod proteins family.</text>
</comment>
<dbReference type="InterPro" id="IPR037925">
    <property type="entry name" value="FlgE/F/G-like"/>
</dbReference>
<keyword evidence="4 5" id="KW-0975">Bacterial flagellum</keyword>
<dbReference type="InterPro" id="IPR001444">
    <property type="entry name" value="Flag_bb_rod_N"/>
</dbReference>
<feature type="domain" description="Flagellar hook protein FlgE D2" evidence="9">
    <location>
        <begin position="176"/>
        <end position="303"/>
    </location>
</feature>
<dbReference type="PANTHER" id="PTHR30435:SF1">
    <property type="entry name" value="FLAGELLAR HOOK PROTEIN FLGE"/>
    <property type="match status" value="1"/>
</dbReference>
<dbReference type="NCBIfam" id="NF004242">
    <property type="entry name" value="PRK05682.2-1"/>
    <property type="match status" value="1"/>
</dbReference>
<reference evidence="11" key="1">
    <citation type="submission" date="2017-08" db="EMBL/GenBank/DDBJ databases">
        <authorList>
            <person name="Imhoff J.F."/>
            <person name="Rahn T."/>
            <person name="Kuenzel S."/>
            <person name="Neulinger S.C."/>
        </authorList>
    </citation>
    <scope>NUCLEOTIDE SEQUENCE</scope>
    <source>
        <strain evidence="11">DSM 9154</strain>
    </source>
</reference>